<dbReference type="NCBIfam" id="NF007790">
    <property type="entry name" value="PRK10484.1"/>
    <property type="match status" value="1"/>
</dbReference>
<feature type="transmembrane region" description="Helical" evidence="7">
    <location>
        <begin position="382"/>
        <end position="399"/>
    </location>
</feature>
<dbReference type="Pfam" id="PF00474">
    <property type="entry name" value="SSF"/>
    <property type="match status" value="1"/>
</dbReference>
<feature type="transmembrane region" description="Helical" evidence="7">
    <location>
        <begin position="505"/>
        <end position="524"/>
    </location>
</feature>
<feature type="transmembrane region" description="Helical" evidence="7">
    <location>
        <begin position="239"/>
        <end position="258"/>
    </location>
</feature>
<dbReference type="PROSITE" id="PS50283">
    <property type="entry name" value="NA_SOLUT_SYMP_3"/>
    <property type="match status" value="1"/>
</dbReference>
<dbReference type="AlphaFoldDB" id="A0A2A4G588"/>
<dbReference type="CDD" id="cd10328">
    <property type="entry name" value="SLC5sbd_YidK"/>
    <property type="match status" value="1"/>
</dbReference>
<dbReference type="Proteomes" id="UP000219559">
    <property type="component" value="Unassembled WGS sequence"/>
</dbReference>
<comment type="similarity">
    <text evidence="2 6">Belongs to the sodium:solute symporter (SSF) (TC 2.A.21) family.</text>
</comment>
<feature type="transmembrane region" description="Helical" evidence="7">
    <location>
        <begin position="34"/>
        <end position="51"/>
    </location>
</feature>
<feature type="transmembrane region" description="Helical" evidence="7">
    <location>
        <begin position="6"/>
        <end position="22"/>
    </location>
</feature>
<sequence>MQVLLSFIGFTLFVGFYAWYKLRKEKLDTKDGYFLGGRSLTGIVIAGSMLLTNISTEHLIGMNGSSYKNGFIIIAWEVTSALALVIAALYFVPTYLKMGLTTIPQYLENRFDGTTRTLVAFFLLISFVVTLLPIVLYTGGINLESIFNVSEVLNVSKTQGLWITVIVIGVIGSLYAIFGGLKAVAYSDTINGIGLFIGGLAVPILALWEIGDGNVLSGLDKVYQNSPEKFNVVGAADSVMPFGVLFTGLMINQIYFWGMNQTIIQRALGAKSLAEAQKGLLYTGVLKILVPIIIVLPGVIAFYYFGEQYYGPGQQDLIYPELIKKVLPLSFVGFFAAVVLGAVLSTFNSVLNSTATIFSVGIYKRLVNTEASDKRLVRVGKGVSVILALAAIIAAPFVANAPDGLYQLLQQLNGIFFIPIASIMLAGFFLPKISATAAKAALFVGLAFYLLTTFIFPVDIHFVHIWGIEFVLNLVVMFVVSRFYPRQSFEMPPNPVGLELKEWKHTKPFGLILCIIIVAIYIWLGQ</sequence>
<comment type="subcellular location">
    <subcellularLocation>
        <location evidence="1">Membrane</location>
        <topology evidence="1">Multi-pass membrane protein</topology>
    </subcellularLocation>
</comment>
<keyword evidence="5 7" id="KW-0472">Membrane</keyword>
<feature type="transmembrane region" description="Helical" evidence="7">
    <location>
        <begin position="117"/>
        <end position="139"/>
    </location>
</feature>
<protein>
    <submittedName>
        <fullName evidence="8">Solute:sodium symporter family transporter</fullName>
    </submittedName>
</protein>
<feature type="transmembrane region" description="Helical" evidence="7">
    <location>
        <begin position="462"/>
        <end position="484"/>
    </location>
</feature>
<evidence type="ECO:0000256" key="1">
    <source>
        <dbReference type="ARBA" id="ARBA00004141"/>
    </source>
</evidence>
<dbReference type="OrthoDB" id="9814523at2"/>
<evidence type="ECO:0000313" key="8">
    <source>
        <dbReference type="EMBL" id="PCE63591.1"/>
    </source>
</evidence>
<dbReference type="InterPro" id="IPR038377">
    <property type="entry name" value="Na/Glc_symporter_sf"/>
</dbReference>
<feature type="transmembrane region" description="Helical" evidence="7">
    <location>
        <begin position="411"/>
        <end position="430"/>
    </location>
</feature>
<dbReference type="GO" id="GO:0005886">
    <property type="term" value="C:plasma membrane"/>
    <property type="evidence" value="ECO:0007669"/>
    <property type="project" value="TreeGrafter"/>
</dbReference>
<gene>
    <name evidence="8" type="ORF">B7P33_13335</name>
</gene>
<evidence type="ECO:0000256" key="7">
    <source>
        <dbReference type="SAM" id="Phobius"/>
    </source>
</evidence>
<proteinExistence type="inferred from homology"/>
<evidence type="ECO:0000256" key="2">
    <source>
        <dbReference type="ARBA" id="ARBA00006434"/>
    </source>
</evidence>
<dbReference type="PANTHER" id="PTHR11819:SF195">
    <property type="entry name" value="SODIUM_GLUCOSE COTRANSPORTER 4"/>
    <property type="match status" value="1"/>
</dbReference>
<keyword evidence="3 7" id="KW-0812">Transmembrane</keyword>
<dbReference type="EMBL" id="NBWU01000005">
    <property type="protein sequence ID" value="PCE63591.1"/>
    <property type="molecule type" value="Genomic_DNA"/>
</dbReference>
<name>A0A2A4G588_9FLAO</name>
<dbReference type="GO" id="GO:0005412">
    <property type="term" value="F:D-glucose:sodium symporter activity"/>
    <property type="evidence" value="ECO:0007669"/>
    <property type="project" value="TreeGrafter"/>
</dbReference>
<evidence type="ECO:0000256" key="4">
    <source>
        <dbReference type="ARBA" id="ARBA00022989"/>
    </source>
</evidence>
<keyword evidence="4 7" id="KW-1133">Transmembrane helix</keyword>
<evidence type="ECO:0000256" key="6">
    <source>
        <dbReference type="RuleBase" id="RU362091"/>
    </source>
</evidence>
<organism evidence="8 9">
    <name type="scientific">Sediminicola luteus</name>
    <dbReference type="NCBI Taxonomy" id="319238"/>
    <lineage>
        <taxon>Bacteria</taxon>
        <taxon>Pseudomonadati</taxon>
        <taxon>Bacteroidota</taxon>
        <taxon>Flavobacteriia</taxon>
        <taxon>Flavobacteriales</taxon>
        <taxon>Flavobacteriaceae</taxon>
        <taxon>Sediminicola</taxon>
    </lineage>
</organism>
<dbReference type="NCBIfam" id="TIGR00813">
    <property type="entry name" value="sss"/>
    <property type="match status" value="1"/>
</dbReference>
<feature type="transmembrane region" description="Helical" evidence="7">
    <location>
        <begin position="279"/>
        <end position="306"/>
    </location>
</feature>
<feature type="transmembrane region" description="Helical" evidence="7">
    <location>
        <begin position="71"/>
        <end position="96"/>
    </location>
</feature>
<dbReference type="Gene3D" id="1.20.1730.10">
    <property type="entry name" value="Sodium/glucose cotransporter"/>
    <property type="match status" value="1"/>
</dbReference>
<feature type="transmembrane region" description="Helical" evidence="7">
    <location>
        <begin position="437"/>
        <end position="456"/>
    </location>
</feature>
<feature type="transmembrane region" description="Helical" evidence="7">
    <location>
        <begin position="326"/>
        <end position="347"/>
    </location>
</feature>
<evidence type="ECO:0000313" key="9">
    <source>
        <dbReference type="Proteomes" id="UP000219559"/>
    </source>
</evidence>
<reference evidence="8 9" key="1">
    <citation type="submission" date="2017-04" db="EMBL/GenBank/DDBJ databases">
        <title>A new member of the family Flavobacteriaceae isolated from ascidians.</title>
        <authorList>
            <person name="Chen L."/>
        </authorList>
    </citation>
    <scope>NUCLEOTIDE SEQUENCE [LARGE SCALE GENOMIC DNA]</scope>
    <source>
        <strain evidence="8 9">HQA918</strain>
    </source>
</reference>
<accession>A0A2A4G588</accession>
<feature type="transmembrane region" description="Helical" evidence="7">
    <location>
        <begin position="159"/>
        <end position="178"/>
    </location>
</feature>
<evidence type="ECO:0000256" key="3">
    <source>
        <dbReference type="ARBA" id="ARBA00022692"/>
    </source>
</evidence>
<evidence type="ECO:0000256" key="5">
    <source>
        <dbReference type="ARBA" id="ARBA00023136"/>
    </source>
</evidence>
<feature type="transmembrane region" description="Helical" evidence="7">
    <location>
        <begin position="190"/>
        <end position="208"/>
    </location>
</feature>
<dbReference type="PANTHER" id="PTHR11819">
    <property type="entry name" value="SOLUTE CARRIER FAMILY 5"/>
    <property type="match status" value="1"/>
</dbReference>
<comment type="caution">
    <text evidence="8">The sequence shown here is derived from an EMBL/GenBank/DDBJ whole genome shotgun (WGS) entry which is preliminary data.</text>
</comment>
<dbReference type="InterPro" id="IPR001734">
    <property type="entry name" value="Na/solute_symporter"/>
</dbReference>
<dbReference type="RefSeq" id="WP_097443541.1">
    <property type="nucleotide sequence ID" value="NZ_NBWU01000005.1"/>
</dbReference>
<keyword evidence="9" id="KW-1185">Reference proteome</keyword>